<protein>
    <submittedName>
        <fullName evidence="2">Uncharacterized protein</fullName>
    </submittedName>
</protein>
<evidence type="ECO:0000256" key="1">
    <source>
        <dbReference type="SAM" id="MobiDB-lite"/>
    </source>
</evidence>
<dbReference type="RefSeq" id="WP_114453231.1">
    <property type="nucleotide sequence ID" value="NZ_QPJC01000006.1"/>
</dbReference>
<reference evidence="2 3" key="1">
    <citation type="submission" date="2018-07" db="EMBL/GenBank/DDBJ databases">
        <title>Genomic Encyclopedia of Type Strains, Phase III (KMG-III): the genomes of soil and plant-associated and newly described type strains.</title>
        <authorList>
            <person name="Whitman W."/>
        </authorList>
    </citation>
    <scope>NUCLEOTIDE SEQUENCE [LARGE SCALE GENOMIC DNA]</scope>
    <source>
        <strain evidence="2 3">CECT 8575</strain>
    </source>
</reference>
<dbReference type="PROSITE" id="PS51318">
    <property type="entry name" value="TAT"/>
    <property type="match status" value="1"/>
</dbReference>
<comment type="caution">
    <text evidence="2">The sequence shown here is derived from an EMBL/GenBank/DDBJ whole genome shotgun (WGS) entry which is preliminary data.</text>
</comment>
<dbReference type="InterPro" id="IPR006311">
    <property type="entry name" value="TAT_signal"/>
</dbReference>
<feature type="compositionally biased region" description="Basic and acidic residues" evidence="1">
    <location>
        <begin position="285"/>
        <end position="294"/>
    </location>
</feature>
<proteinExistence type="predicted"/>
<dbReference type="EMBL" id="QPJC01000006">
    <property type="protein sequence ID" value="RCW43665.1"/>
    <property type="molecule type" value="Genomic_DNA"/>
</dbReference>
<evidence type="ECO:0000313" key="3">
    <source>
        <dbReference type="Proteomes" id="UP000253495"/>
    </source>
</evidence>
<keyword evidence="3" id="KW-1185">Reference proteome</keyword>
<organism evidence="2 3">
    <name type="scientific">Halopolyspora algeriensis</name>
    <dbReference type="NCBI Taxonomy" id="1500506"/>
    <lineage>
        <taxon>Bacteria</taxon>
        <taxon>Bacillati</taxon>
        <taxon>Actinomycetota</taxon>
        <taxon>Actinomycetes</taxon>
        <taxon>Actinomycetes incertae sedis</taxon>
        <taxon>Halopolyspora</taxon>
    </lineage>
</organism>
<gene>
    <name evidence="2" type="ORF">DFQ14_106143</name>
</gene>
<dbReference type="AlphaFoldDB" id="A0A368VRN2"/>
<evidence type="ECO:0000313" key="2">
    <source>
        <dbReference type="EMBL" id="RCW43665.1"/>
    </source>
</evidence>
<sequence>MAPRHCDPGHRDPSRRAFLARIGLLGAAVGAGGLLPRSALAEGAFADPLDRLADRLSPLLDELGRDTWNGFCAFVMPGPDPYSAAQGTPREEAGAMEARVPDLVIDSLNNFVLFPRKPARPIATAVATGISDAGIDLPSGADELLPSEIVTLDRALQRLISSDATIPLSVSVALLLNLVATRVNPAAVQGPFLSPFARLTFAEKARAMSLAADADSDLVHPLDTNFPDPLKDPVSGLLKFVGGALLEFAASGDHSEQAVFDRDGEEDLSEVFRRQPVGGLAGTGRPDRAADQRPSRGTRIVTETTSR</sequence>
<accession>A0A368VRN2</accession>
<dbReference type="OrthoDB" id="4167826at2"/>
<name>A0A368VRN2_9ACTN</name>
<dbReference type="Proteomes" id="UP000253495">
    <property type="component" value="Unassembled WGS sequence"/>
</dbReference>
<feature type="region of interest" description="Disordered" evidence="1">
    <location>
        <begin position="274"/>
        <end position="307"/>
    </location>
</feature>